<feature type="region of interest" description="Disordered" evidence="1">
    <location>
        <begin position="864"/>
        <end position="909"/>
    </location>
</feature>
<evidence type="ECO:0000313" key="2">
    <source>
        <dbReference type="EMBL" id="KAK0546595.1"/>
    </source>
</evidence>
<organism evidence="2 3">
    <name type="scientific">Tilletia horrida</name>
    <dbReference type="NCBI Taxonomy" id="155126"/>
    <lineage>
        <taxon>Eukaryota</taxon>
        <taxon>Fungi</taxon>
        <taxon>Dikarya</taxon>
        <taxon>Basidiomycota</taxon>
        <taxon>Ustilaginomycotina</taxon>
        <taxon>Exobasidiomycetes</taxon>
        <taxon>Tilletiales</taxon>
        <taxon>Tilletiaceae</taxon>
        <taxon>Tilletia</taxon>
    </lineage>
</organism>
<feature type="compositionally biased region" description="Acidic residues" evidence="1">
    <location>
        <begin position="417"/>
        <end position="426"/>
    </location>
</feature>
<dbReference type="Proteomes" id="UP001176517">
    <property type="component" value="Unassembled WGS sequence"/>
</dbReference>
<feature type="compositionally biased region" description="Polar residues" evidence="1">
    <location>
        <begin position="283"/>
        <end position="296"/>
    </location>
</feature>
<feature type="region of interest" description="Disordered" evidence="1">
    <location>
        <begin position="283"/>
        <end position="310"/>
    </location>
</feature>
<dbReference type="AlphaFoldDB" id="A0AAN6GMA6"/>
<feature type="compositionally biased region" description="Low complexity" evidence="1">
    <location>
        <begin position="677"/>
        <end position="696"/>
    </location>
</feature>
<feature type="compositionally biased region" description="Polar residues" evidence="1">
    <location>
        <begin position="608"/>
        <end position="620"/>
    </location>
</feature>
<feature type="compositionally biased region" description="Basic and acidic residues" evidence="1">
    <location>
        <begin position="405"/>
        <end position="416"/>
    </location>
</feature>
<feature type="compositionally biased region" description="Basic and acidic residues" evidence="1">
    <location>
        <begin position="444"/>
        <end position="457"/>
    </location>
</feature>
<feature type="region of interest" description="Disordered" evidence="1">
    <location>
        <begin position="540"/>
        <end position="563"/>
    </location>
</feature>
<feature type="compositionally biased region" description="Polar residues" evidence="1">
    <location>
        <begin position="652"/>
        <end position="662"/>
    </location>
</feature>
<accession>A0AAN6GMA6</accession>
<evidence type="ECO:0000313" key="3">
    <source>
        <dbReference type="Proteomes" id="UP001176517"/>
    </source>
</evidence>
<proteinExistence type="predicted"/>
<feature type="region of interest" description="Disordered" evidence="1">
    <location>
        <begin position="1"/>
        <end position="25"/>
    </location>
</feature>
<keyword evidence="3" id="KW-1185">Reference proteome</keyword>
<feature type="compositionally biased region" description="Polar residues" evidence="1">
    <location>
        <begin position="715"/>
        <end position="727"/>
    </location>
</feature>
<sequence>MAPPQQPTQHLEPLASSSTEPTLVRRKSSIALTSLQERLHSGPRIRPTLKIAILPSTAGVDSSSYAYAETGSMLSPKNRLGLTLGQDYKDGRPGVTVSPTGFFSSASLRSALDVRRQSAASITSCSSNESSSCSSNGHSLTFSSVVSLPMLEYSSGTRTPSYLSPTSRSRTLDKAANDTVIDHLPSSEIAARRVSSFEYHTSAMDAPGGGELAQKSEPRSRSISSMTTSTSDHTRLSAAALAELESETHHLKVESMSHSKSNICSDAGTMQARLTADVINRLRPQSSGGDSVTSCGTVRPGQKPGRFRNTKHPKLNRFAVLKNTARASIEDSHETDAEAGTDADVGSDAGTETPVISPTGTLFHLRNPFDMYRQSSTASTTSPDPRLPPPAPRIQAQHPLMKGDAVADSRGRGKDDDAIEELDDEHADGSSGSSESDEEDSDDDVLRFDAKSKHRQEQQQQQQQRNTREQQPPKRRHSILRRSAPSALDLPATGIAGGEMGLDVPAWDHGQVERAWRAAAQKREARFQKRSTVCGVVEFEVDTEDDGEEEGDGSAEAGRSPATPCSILSQAAAAAAAAAEVRMQEAAISARVSPRPETWSPARFASSGIKQNQEYSTSASRRALLSGAVSGYDQQQPAGLAPPSRPEKSKLRSNGSSASAHITSIPAVGKPDSNGDSSRSARSSASEATHSGSSLSPHAPFSATGPAAPRRPSITFGNGSFSRSVPTGNGRRVSVTMPVCVHSPGAVLLGNGTAVAGTGTSPAAMLSPSIANATITAAVAAVAEAAAATTMPTTPGGGNRENPYFCNFQRASQSFGALADADVAAAAIAGARRGPCARETGGAGVLPASDEGARRRSSGFKITMSNFPPLSKEAGGHGSVASGHRRSSSNSSYMRLHGRRPPSPPLGTSPVEEPALNNLLAMLAGKENGLGPVTEAYGPGAAVSSGGVLGMMAAPTAAAAAARARHSSLSGVSGAAFLGATTTATTTGSRSRAPSLADTSLNNGARHSFIVDATSGAIPS</sequence>
<feature type="region of interest" description="Disordered" evidence="1">
    <location>
        <begin position="326"/>
        <end position="504"/>
    </location>
</feature>
<reference evidence="2" key="1">
    <citation type="journal article" date="2023" name="PhytoFront">
        <title>Draft Genome Resources of Seven Strains of Tilletia horrida, Causal Agent of Kernel Smut of Rice.</title>
        <authorList>
            <person name="Khanal S."/>
            <person name="Antony Babu S."/>
            <person name="Zhou X.G."/>
        </authorList>
    </citation>
    <scope>NUCLEOTIDE SEQUENCE</scope>
    <source>
        <strain evidence="2">TX6</strain>
    </source>
</reference>
<evidence type="ECO:0000256" key="1">
    <source>
        <dbReference type="SAM" id="MobiDB-lite"/>
    </source>
</evidence>
<gene>
    <name evidence="2" type="ORF">OC846_005191</name>
</gene>
<feature type="region of interest" description="Disordered" evidence="1">
    <location>
        <begin position="589"/>
        <end position="731"/>
    </location>
</feature>
<protein>
    <submittedName>
        <fullName evidence="2">Uncharacterized protein</fullName>
    </submittedName>
</protein>
<feature type="compositionally biased region" description="Acidic residues" evidence="1">
    <location>
        <begin position="540"/>
        <end position="553"/>
    </location>
</feature>
<comment type="caution">
    <text evidence="2">The sequence shown here is derived from an EMBL/GenBank/DDBJ whole genome shotgun (WGS) entry which is preliminary data.</text>
</comment>
<feature type="compositionally biased region" description="Low complexity" evidence="1">
    <location>
        <begin position="221"/>
        <end position="233"/>
    </location>
</feature>
<feature type="compositionally biased region" description="Polar residues" evidence="1">
    <location>
        <begin position="373"/>
        <end position="382"/>
    </location>
</feature>
<dbReference type="EMBL" id="JAPDMZ010000187">
    <property type="protein sequence ID" value="KAK0546595.1"/>
    <property type="molecule type" value="Genomic_DNA"/>
</dbReference>
<name>A0AAN6GMA6_9BASI</name>
<feature type="region of interest" description="Disordered" evidence="1">
    <location>
        <begin position="201"/>
        <end position="233"/>
    </location>
</feature>